<evidence type="ECO:0000313" key="13">
    <source>
        <dbReference type="EMBL" id="MBR0664158.1"/>
    </source>
</evidence>
<protein>
    <recommendedName>
        <fullName evidence="3 11">Thymidylate kinase</fullName>
        <ecNumber evidence="2 11">2.7.4.9</ecNumber>
    </recommendedName>
    <alternativeName>
        <fullName evidence="9 11">dTMP kinase</fullName>
    </alternativeName>
</protein>
<dbReference type="EMBL" id="JAAGBB010000006">
    <property type="protein sequence ID" value="MBR0664158.1"/>
    <property type="molecule type" value="Genomic_DNA"/>
</dbReference>
<organism evidence="13 14">
    <name type="scientific">Plastoroseomonas hellenica</name>
    <dbReference type="NCBI Taxonomy" id="2687306"/>
    <lineage>
        <taxon>Bacteria</taxon>
        <taxon>Pseudomonadati</taxon>
        <taxon>Pseudomonadota</taxon>
        <taxon>Alphaproteobacteria</taxon>
        <taxon>Acetobacterales</taxon>
        <taxon>Acetobacteraceae</taxon>
        <taxon>Plastoroseomonas</taxon>
    </lineage>
</organism>
<feature type="domain" description="Thymidylate kinase-like" evidence="12">
    <location>
        <begin position="37"/>
        <end position="221"/>
    </location>
</feature>
<comment type="function">
    <text evidence="11">Phosphorylation of dTMP to form dTDP in both de novo and salvage pathways of dTTP synthesis.</text>
</comment>
<evidence type="ECO:0000256" key="1">
    <source>
        <dbReference type="ARBA" id="ARBA00009776"/>
    </source>
</evidence>
<evidence type="ECO:0000259" key="12">
    <source>
        <dbReference type="Pfam" id="PF02223"/>
    </source>
</evidence>
<keyword evidence="14" id="KW-1185">Reference proteome</keyword>
<dbReference type="GO" id="GO:0004798">
    <property type="term" value="F:dTMP kinase activity"/>
    <property type="evidence" value="ECO:0007669"/>
    <property type="project" value="UniProtKB-EC"/>
</dbReference>
<feature type="binding site" evidence="11">
    <location>
        <begin position="39"/>
        <end position="46"/>
    </location>
    <ligand>
        <name>ATP</name>
        <dbReference type="ChEBI" id="CHEBI:30616"/>
    </ligand>
</feature>
<dbReference type="Pfam" id="PF02223">
    <property type="entry name" value="Thymidylate_kin"/>
    <property type="match status" value="1"/>
</dbReference>
<dbReference type="InterPro" id="IPR039430">
    <property type="entry name" value="Thymidylate_kin-like_dom"/>
</dbReference>
<comment type="caution">
    <text evidence="13">The sequence shown here is derived from an EMBL/GenBank/DDBJ whole genome shotgun (WGS) entry which is preliminary data.</text>
</comment>
<dbReference type="PROSITE" id="PS01331">
    <property type="entry name" value="THYMIDYLATE_KINASE"/>
    <property type="match status" value="1"/>
</dbReference>
<dbReference type="HAMAP" id="MF_00165">
    <property type="entry name" value="Thymidylate_kinase"/>
    <property type="match status" value="1"/>
</dbReference>
<evidence type="ECO:0000256" key="10">
    <source>
        <dbReference type="ARBA" id="ARBA00048743"/>
    </source>
</evidence>
<dbReference type="SUPFAM" id="SSF52540">
    <property type="entry name" value="P-loop containing nucleoside triphosphate hydrolases"/>
    <property type="match status" value="1"/>
</dbReference>
<dbReference type="PANTHER" id="PTHR10344">
    <property type="entry name" value="THYMIDYLATE KINASE"/>
    <property type="match status" value="1"/>
</dbReference>
<dbReference type="InterPro" id="IPR027417">
    <property type="entry name" value="P-loop_NTPase"/>
</dbReference>
<sequence length="234" mass="24615">MSRGSGCCRASRRSLGAGCSVPDAVRAPLPRGRFITLEGGEGAGKTTQVRRLAAALTEAGLPVLRTREPGGAPGAERIRSLLLSGGNWDPVAEAMLHFAARREHLARTIQPALAAGITVISDRFADSTLAYQGAGQGLPRPVWEQLSAVALEGFAPDLTLILDLPPETGMARAAGRGEPDRYERLGLGFHQRVREAFLAIAAAEPARCHVVNAARGADAVFADLRAIVFARPAP</sequence>
<evidence type="ECO:0000256" key="8">
    <source>
        <dbReference type="ARBA" id="ARBA00022840"/>
    </source>
</evidence>
<evidence type="ECO:0000256" key="9">
    <source>
        <dbReference type="ARBA" id="ARBA00029962"/>
    </source>
</evidence>
<keyword evidence="7 11" id="KW-0418">Kinase</keyword>
<evidence type="ECO:0000256" key="5">
    <source>
        <dbReference type="ARBA" id="ARBA00022727"/>
    </source>
</evidence>
<evidence type="ECO:0000256" key="7">
    <source>
        <dbReference type="ARBA" id="ARBA00022777"/>
    </source>
</evidence>
<dbReference type="Proteomes" id="UP001196870">
    <property type="component" value="Unassembled WGS sequence"/>
</dbReference>
<evidence type="ECO:0000313" key="14">
    <source>
        <dbReference type="Proteomes" id="UP001196870"/>
    </source>
</evidence>
<proteinExistence type="inferred from homology"/>
<dbReference type="Gene3D" id="3.40.50.300">
    <property type="entry name" value="P-loop containing nucleotide triphosphate hydrolases"/>
    <property type="match status" value="1"/>
</dbReference>
<evidence type="ECO:0000256" key="2">
    <source>
        <dbReference type="ARBA" id="ARBA00012980"/>
    </source>
</evidence>
<evidence type="ECO:0000256" key="3">
    <source>
        <dbReference type="ARBA" id="ARBA00017144"/>
    </source>
</evidence>
<accession>A0ABS5EV40</accession>
<dbReference type="PANTHER" id="PTHR10344:SF4">
    <property type="entry name" value="UMP-CMP KINASE 2, MITOCHONDRIAL"/>
    <property type="match status" value="1"/>
</dbReference>
<evidence type="ECO:0000256" key="6">
    <source>
        <dbReference type="ARBA" id="ARBA00022741"/>
    </source>
</evidence>
<dbReference type="CDD" id="cd01672">
    <property type="entry name" value="TMPK"/>
    <property type="match status" value="1"/>
</dbReference>
<keyword evidence="5 11" id="KW-0545">Nucleotide biosynthesis</keyword>
<comment type="similarity">
    <text evidence="1 11">Belongs to the thymidylate kinase family.</text>
</comment>
<keyword evidence="4 11" id="KW-0808">Transferase</keyword>
<dbReference type="InterPro" id="IPR018094">
    <property type="entry name" value="Thymidylate_kinase"/>
</dbReference>
<evidence type="ECO:0000256" key="11">
    <source>
        <dbReference type="HAMAP-Rule" id="MF_00165"/>
    </source>
</evidence>
<keyword evidence="6 11" id="KW-0547">Nucleotide-binding</keyword>
<name>A0ABS5EV40_9PROT</name>
<gene>
    <name evidence="11 13" type="primary">tmk</name>
    <name evidence="13" type="ORF">GXW71_07300</name>
</gene>
<dbReference type="NCBIfam" id="TIGR00041">
    <property type="entry name" value="DTMP_kinase"/>
    <property type="match status" value="1"/>
</dbReference>
<dbReference type="EC" id="2.7.4.9" evidence="2 11"/>
<keyword evidence="8 11" id="KW-0067">ATP-binding</keyword>
<comment type="catalytic activity">
    <reaction evidence="10 11">
        <text>dTMP + ATP = dTDP + ADP</text>
        <dbReference type="Rhea" id="RHEA:13517"/>
        <dbReference type="ChEBI" id="CHEBI:30616"/>
        <dbReference type="ChEBI" id="CHEBI:58369"/>
        <dbReference type="ChEBI" id="CHEBI:63528"/>
        <dbReference type="ChEBI" id="CHEBI:456216"/>
        <dbReference type="EC" id="2.7.4.9"/>
    </reaction>
</comment>
<evidence type="ECO:0000256" key="4">
    <source>
        <dbReference type="ARBA" id="ARBA00022679"/>
    </source>
</evidence>
<dbReference type="InterPro" id="IPR018095">
    <property type="entry name" value="Thymidylate_kin_CS"/>
</dbReference>
<reference evidence="14" key="1">
    <citation type="journal article" date="2021" name="Syst. Appl. Microbiol.">
        <title>Roseomonas hellenica sp. nov., isolated from roots of wild-growing Alkanna tinctoria.</title>
        <authorList>
            <person name="Rat A."/>
            <person name="Naranjo H.D."/>
            <person name="Lebbe L."/>
            <person name="Cnockaert M."/>
            <person name="Krigas N."/>
            <person name="Grigoriadou K."/>
            <person name="Maloupa E."/>
            <person name="Willems A."/>
        </authorList>
    </citation>
    <scope>NUCLEOTIDE SEQUENCE [LARGE SCALE GENOMIC DNA]</scope>
    <source>
        <strain evidence="14">LMG 31523</strain>
    </source>
</reference>